<evidence type="ECO:0000313" key="2">
    <source>
        <dbReference type="Proteomes" id="UP000483286"/>
    </source>
</evidence>
<accession>A0A7C9LSI7</accession>
<name>A0A7C9LSI7_9DEIO</name>
<sequence length="57" mass="5848">MKVKPAGCLLSALSALAFGGVVLSYGALSFVAGFNDNGDPLIAAQLERIAAWLRAVL</sequence>
<organism evidence="1 2">
    <name type="scientific">Deinococcus arboris</name>
    <dbReference type="NCBI Taxonomy" id="2682977"/>
    <lineage>
        <taxon>Bacteria</taxon>
        <taxon>Thermotogati</taxon>
        <taxon>Deinococcota</taxon>
        <taxon>Deinococci</taxon>
        <taxon>Deinococcales</taxon>
        <taxon>Deinococcaceae</taxon>
        <taxon>Deinococcus</taxon>
    </lineage>
</organism>
<dbReference type="EMBL" id="WQLB01000024">
    <property type="protein sequence ID" value="MVN88201.1"/>
    <property type="molecule type" value="Genomic_DNA"/>
</dbReference>
<protein>
    <submittedName>
        <fullName evidence="1">Uncharacterized protein</fullName>
    </submittedName>
</protein>
<dbReference type="RefSeq" id="WP_157460256.1">
    <property type="nucleotide sequence ID" value="NZ_WQLB01000024.1"/>
</dbReference>
<dbReference type="Proteomes" id="UP000483286">
    <property type="component" value="Unassembled WGS sequence"/>
</dbReference>
<keyword evidence="2" id="KW-1185">Reference proteome</keyword>
<reference evidence="1 2" key="1">
    <citation type="submission" date="2019-12" db="EMBL/GenBank/DDBJ databases">
        <title>Deinococcus sp. HMF7620 Genome sequencing and assembly.</title>
        <authorList>
            <person name="Kang H."/>
            <person name="Kim H."/>
            <person name="Joh K."/>
        </authorList>
    </citation>
    <scope>NUCLEOTIDE SEQUENCE [LARGE SCALE GENOMIC DNA]</scope>
    <source>
        <strain evidence="1 2">HMF7620</strain>
    </source>
</reference>
<comment type="caution">
    <text evidence="1">The sequence shown here is derived from an EMBL/GenBank/DDBJ whole genome shotgun (WGS) entry which is preliminary data.</text>
</comment>
<dbReference type="AlphaFoldDB" id="A0A7C9LSI7"/>
<evidence type="ECO:0000313" key="1">
    <source>
        <dbReference type="EMBL" id="MVN88201.1"/>
    </source>
</evidence>
<gene>
    <name evidence="1" type="ORF">GO986_15735</name>
</gene>
<proteinExistence type="predicted"/>